<feature type="region of interest" description="Disordered" evidence="19">
    <location>
        <begin position="318"/>
        <end position="339"/>
    </location>
</feature>
<keyword evidence="7 20" id="KW-0812">Transmembrane</keyword>
<keyword evidence="25" id="KW-1185">Reference proteome</keyword>
<dbReference type="PROSITE" id="PS00108">
    <property type="entry name" value="PROTEIN_KINASE_ST"/>
    <property type="match status" value="1"/>
</dbReference>
<dbReference type="eggNOG" id="KOG1187">
    <property type="taxonomic scope" value="Eukaryota"/>
</dbReference>
<keyword evidence="11 18" id="KW-0067">ATP-binding</keyword>
<dbReference type="PANTHER" id="PTHR46008:SF53">
    <property type="entry name" value="OS05G0550800 PROTEIN"/>
    <property type="match status" value="1"/>
</dbReference>
<dbReference type="PROSITE" id="PS00107">
    <property type="entry name" value="PROTEIN_KINASE_ATP"/>
    <property type="match status" value="1"/>
</dbReference>
<reference evidence="25" key="1">
    <citation type="journal article" date="2009" name="Science">
        <title>The B73 maize genome: complexity, diversity, and dynamics.</title>
        <authorList>
            <person name="Schnable P.S."/>
            <person name="Ware D."/>
            <person name="Fulton R.S."/>
            <person name="Stein J.C."/>
            <person name="Wei F."/>
            <person name="Pasternak S."/>
            <person name="Liang C."/>
            <person name="Zhang J."/>
            <person name="Fulton L."/>
            <person name="Graves T.A."/>
            <person name="Minx P."/>
            <person name="Reily A.D."/>
            <person name="Courtney L."/>
            <person name="Kruchowski S.S."/>
            <person name="Tomlinson C."/>
            <person name="Strong C."/>
            <person name="Delehaunty K."/>
            <person name="Fronick C."/>
            <person name="Courtney B."/>
            <person name="Rock S.M."/>
            <person name="Belter E."/>
            <person name="Du F."/>
            <person name="Kim K."/>
            <person name="Abbott R.M."/>
            <person name="Cotton M."/>
            <person name="Levy A."/>
            <person name="Marchetto P."/>
            <person name="Ochoa K."/>
            <person name="Jackson S.M."/>
            <person name="Gillam B."/>
            <person name="Chen W."/>
            <person name="Yan L."/>
            <person name="Higginbotham J."/>
            <person name="Cardenas M."/>
            <person name="Waligorski J."/>
            <person name="Applebaum E."/>
            <person name="Phelps L."/>
            <person name="Falcone J."/>
            <person name="Kanchi K."/>
            <person name="Thane T."/>
            <person name="Scimone A."/>
            <person name="Thane N."/>
            <person name="Henke J."/>
            <person name="Wang T."/>
            <person name="Ruppert J."/>
            <person name="Shah N."/>
            <person name="Rotter K."/>
            <person name="Hodges J."/>
            <person name="Ingenthron E."/>
            <person name="Cordes M."/>
            <person name="Kohlberg S."/>
            <person name="Sgro J."/>
            <person name="Delgado B."/>
            <person name="Mead K."/>
            <person name="Chinwalla A."/>
            <person name="Leonard S."/>
            <person name="Crouse K."/>
            <person name="Collura K."/>
            <person name="Kudrna D."/>
            <person name="Currie J."/>
            <person name="He R."/>
            <person name="Angelova A."/>
            <person name="Rajasekar S."/>
            <person name="Mueller T."/>
            <person name="Lomeli R."/>
            <person name="Scara G."/>
            <person name="Ko A."/>
            <person name="Delaney K."/>
            <person name="Wissotski M."/>
            <person name="Lopez G."/>
            <person name="Campos D."/>
            <person name="Braidotti M."/>
            <person name="Ashley E."/>
            <person name="Golser W."/>
            <person name="Kim H."/>
            <person name="Lee S."/>
            <person name="Lin J."/>
            <person name="Dujmic Z."/>
            <person name="Kim W."/>
            <person name="Talag J."/>
            <person name="Zuccolo A."/>
            <person name="Fan C."/>
            <person name="Sebastian A."/>
            <person name="Kramer M."/>
            <person name="Spiegel L."/>
            <person name="Nascimento L."/>
            <person name="Zutavern T."/>
            <person name="Miller B."/>
            <person name="Ambroise C."/>
            <person name="Muller S."/>
            <person name="Spooner W."/>
            <person name="Narechania A."/>
            <person name="Ren L."/>
            <person name="Wei S."/>
            <person name="Kumari S."/>
            <person name="Faga B."/>
            <person name="Levy M.J."/>
            <person name="McMahan L."/>
            <person name="Van Buren P."/>
            <person name="Vaughn M.W."/>
            <person name="Ying K."/>
            <person name="Yeh C.-T."/>
            <person name="Emrich S.J."/>
            <person name="Jia Y."/>
            <person name="Kalyanaraman A."/>
            <person name="Hsia A.-P."/>
            <person name="Barbazuk W.B."/>
            <person name="Baucom R.S."/>
            <person name="Brutnell T.P."/>
            <person name="Carpita N.C."/>
            <person name="Chaparro C."/>
            <person name="Chia J.-M."/>
            <person name="Deragon J.-M."/>
            <person name="Estill J.C."/>
            <person name="Fu Y."/>
            <person name="Jeddeloh J.A."/>
            <person name="Han Y."/>
            <person name="Lee H."/>
            <person name="Li P."/>
            <person name="Lisch D.R."/>
            <person name="Liu S."/>
            <person name="Liu Z."/>
            <person name="Nagel D.H."/>
            <person name="McCann M.C."/>
            <person name="SanMiguel P."/>
            <person name="Myers A.M."/>
            <person name="Nettleton D."/>
            <person name="Nguyen J."/>
            <person name="Penning B.W."/>
            <person name="Ponnala L."/>
            <person name="Schneider K.L."/>
            <person name="Schwartz D.C."/>
            <person name="Sharma A."/>
            <person name="Soderlund C."/>
            <person name="Springer N.M."/>
            <person name="Sun Q."/>
            <person name="Wang H."/>
            <person name="Waterman M."/>
            <person name="Westerman R."/>
            <person name="Wolfgruber T.K."/>
            <person name="Yang L."/>
            <person name="Yu Y."/>
            <person name="Zhang L."/>
            <person name="Zhou S."/>
            <person name="Zhu Q."/>
            <person name="Bennetzen J.L."/>
            <person name="Dawe R.K."/>
            <person name="Jiang J."/>
            <person name="Jiang N."/>
            <person name="Presting G.G."/>
            <person name="Wessler S.R."/>
            <person name="Aluru S."/>
            <person name="Martienssen R.A."/>
            <person name="Clifton S.W."/>
            <person name="McCombie W.R."/>
            <person name="Wing R.A."/>
            <person name="Wilson R.K."/>
        </authorList>
    </citation>
    <scope>NUCLEOTIDE SEQUENCE [LARGE SCALE GENOMIC DNA]</scope>
    <source>
        <strain evidence="25">cv. B73</strain>
    </source>
</reference>
<evidence type="ECO:0000256" key="5">
    <source>
        <dbReference type="ARBA" id="ARBA00022553"/>
    </source>
</evidence>
<comment type="catalytic activity">
    <reaction evidence="17">
        <text>L-seryl-[protein] + ATP = O-phospho-L-seryl-[protein] + ADP + H(+)</text>
        <dbReference type="Rhea" id="RHEA:17989"/>
        <dbReference type="Rhea" id="RHEA-COMP:9863"/>
        <dbReference type="Rhea" id="RHEA-COMP:11604"/>
        <dbReference type="ChEBI" id="CHEBI:15378"/>
        <dbReference type="ChEBI" id="CHEBI:29999"/>
        <dbReference type="ChEBI" id="CHEBI:30616"/>
        <dbReference type="ChEBI" id="CHEBI:83421"/>
        <dbReference type="ChEBI" id="CHEBI:456216"/>
        <dbReference type="EC" id="2.7.11.1"/>
    </reaction>
</comment>
<dbReference type="InterPro" id="IPR000719">
    <property type="entry name" value="Prot_kinase_dom"/>
</dbReference>
<feature type="transmembrane region" description="Helical" evidence="20">
    <location>
        <begin position="281"/>
        <end position="305"/>
    </location>
</feature>
<dbReference type="InterPro" id="IPR011009">
    <property type="entry name" value="Kinase-like_dom_sf"/>
</dbReference>
<keyword evidence="14 23" id="KW-0675">Receptor</keyword>
<keyword evidence="15" id="KW-0325">Glycoprotein</keyword>
<dbReference type="InterPro" id="IPR001245">
    <property type="entry name" value="Ser-Thr/Tyr_kinase_cat_dom"/>
</dbReference>
<evidence type="ECO:0000256" key="14">
    <source>
        <dbReference type="ARBA" id="ARBA00023170"/>
    </source>
</evidence>
<dbReference type="AlphaFoldDB" id="A0A1D6MBT9"/>
<evidence type="ECO:0000256" key="6">
    <source>
        <dbReference type="ARBA" id="ARBA00022679"/>
    </source>
</evidence>
<dbReference type="EC" id="2.7.11.1" evidence="2"/>
<keyword evidence="6" id="KW-0808">Transferase</keyword>
<dbReference type="EnsemblPlants" id="Zm00001eb294910_T001">
    <property type="protein sequence ID" value="Zm00001eb294910_P001"/>
    <property type="gene ID" value="Zm00001eb294910"/>
</dbReference>
<evidence type="ECO:0000256" key="18">
    <source>
        <dbReference type="PROSITE-ProRule" id="PRU10141"/>
    </source>
</evidence>
<dbReference type="Gramene" id="Zm00001eb294910_T001">
    <property type="protein sequence ID" value="Zm00001eb294910_P001"/>
    <property type="gene ID" value="Zm00001eb294910"/>
</dbReference>
<evidence type="ECO:0000256" key="19">
    <source>
        <dbReference type="SAM" id="MobiDB-lite"/>
    </source>
</evidence>
<evidence type="ECO:0000256" key="8">
    <source>
        <dbReference type="ARBA" id="ARBA00022729"/>
    </source>
</evidence>
<dbReference type="InterPro" id="IPR017441">
    <property type="entry name" value="Protein_kinase_ATP_BS"/>
</dbReference>
<evidence type="ECO:0000313" key="23">
    <source>
        <dbReference type="EMBL" id="AQK88222.1"/>
    </source>
</evidence>
<gene>
    <name evidence="24" type="primary">LOC103630691</name>
    <name evidence="23" type="ORF">ZEAMMB73_Zm00001d038915</name>
</gene>
<evidence type="ECO:0000256" key="20">
    <source>
        <dbReference type="SAM" id="Phobius"/>
    </source>
</evidence>
<dbReference type="STRING" id="4577.A0A1D6MBT9"/>
<feature type="compositionally biased region" description="Polar residues" evidence="19">
    <location>
        <begin position="325"/>
        <end position="339"/>
    </location>
</feature>
<dbReference type="InterPro" id="IPR025287">
    <property type="entry name" value="WAK_GUB"/>
</dbReference>
<evidence type="ECO:0000313" key="25">
    <source>
        <dbReference type="Proteomes" id="UP000007305"/>
    </source>
</evidence>
<dbReference type="PROSITE" id="PS50011">
    <property type="entry name" value="PROTEIN_KINASE_DOM"/>
    <property type="match status" value="1"/>
</dbReference>
<dbReference type="FunFam" id="3.30.200.20:FF:000214">
    <property type="entry name" value="WAK1-OsWAK receptor-like cytoplasmic kinase (OsWAK-RLCK)"/>
    <property type="match status" value="1"/>
</dbReference>
<comment type="catalytic activity">
    <reaction evidence="16">
        <text>L-threonyl-[protein] + ATP = O-phospho-L-threonyl-[protein] + ADP + H(+)</text>
        <dbReference type="Rhea" id="RHEA:46608"/>
        <dbReference type="Rhea" id="RHEA-COMP:11060"/>
        <dbReference type="Rhea" id="RHEA-COMP:11605"/>
        <dbReference type="ChEBI" id="CHEBI:15378"/>
        <dbReference type="ChEBI" id="CHEBI:30013"/>
        <dbReference type="ChEBI" id="CHEBI:30616"/>
        <dbReference type="ChEBI" id="CHEBI:61977"/>
        <dbReference type="ChEBI" id="CHEBI:456216"/>
        <dbReference type="EC" id="2.7.11.1"/>
    </reaction>
</comment>
<proteinExistence type="predicted"/>
<keyword evidence="12 20" id="KW-1133">Transmembrane helix</keyword>
<dbReference type="GO" id="GO:0005524">
    <property type="term" value="F:ATP binding"/>
    <property type="evidence" value="ECO:0007669"/>
    <property type="project" value="UniProtKB-UniRule"/>
</dbReference>
<dbReference type="RefSeq" id="XP_020395231.1">
    <property type="nucleotide sequence ID" value="XM_020539642.3"/>
</dbReference>
<evidence type="ECO:0000256" key="13">
    <source>
        <dbReference type="ARBA" id="ARBA00023136"/>
    </source>
</evidence>
<keyword evidence="10 23" id="KW-0418">Kinase</keyword>
<dbReference type="EMBL" id="CM000782">
    <property type="protein sequence ID" value="AQK88222.1"/>
    <property type="molecule type" value="Genomic_DNA"/>
</dbReference>
<dbReference type="SUPFAM" id="SSF56112">
    <property type="entry name" value="Protein kinase-like (PK-like)"/>
    <property type="match status" value="1"/>
</dbReference>
<evidence type="ECO:0000256" key="10">
    <source>
        <dbReference type="ARBA" id="ARBA00022777"/>
    </source>
</evidence>
<dbReference type="SMR" id="A0A1D6MBT9"/>
<dbReference type="Gene3D" id="1.10.510.10">
    <property type="entry name" value="Transferase(Phosphotransferase) domain 1"/>
    <property type="match status" value="1"/>
</dbReference>
<evidence type="ECO:0000256" key="15">
    <source>
        <dbReference type="ARBA" id="ARBA00023180"/>
    </source>
</evidence>
<dbReference type="OrthoDB" id="4062651at2759"/>
<dbReference type="OMA" id="YINDLCP"/>
<feature type="binding site" evidence="18">
    <location>
        <position position="390"/>
    </location>
    <ligand>
        <name>ATP</name>
        <dbReference type="ChEBI" id="CHEBI:30616"/>
    </ligand>
</feature>
<keyword evidence="4" id="KW-0723">Serine/threonine-protein kinase</keyword>
<evidence type="ECO:0000256" key="12">
    <source>
        <dbReference type="ARBA" id="ARBA00022989"/>
    </source>
</evidence>
<accession>A0A1D6MBT9</accession>
<evidence type="ECO:0000259" key="22">
    <source>
        <dbReference type="PROSITE" id="PS50011"/>
    </source>
</evidence>
<dbReference type="Pfam" id="PF13947">
    <property type="entry name" value="GUB_WAK_bind"/>
    <property type="match status" value="1"/>
</dbReference>
<sequence length="699" mass="75467">MAHSERTQYLNLALPPLLVALLLASLPQYQPQPQPDDDGAYFRYSNCAPTPYRCGPVKFDVGYPLSVTGVARPDYCSFPGYRLACTNGSRLAITMNAPAGAWAFQVTGVDYENRLLTLVDQGLAQQACLQPYRNTTIDGTRFAYTDRDQFLTVYVNCSAASPSLPLVVDVLSCLSGGPSYYSLDNGTVAPDVLGSCSSTLVVPYNSSMAAAAGSSGLGLGDAINGGFAARWTAGAAWCGDCVDSGGRCGYNSSSPTDHTCYCPDGTSFGTCSSGTKKNKKAIAIGSSIAAGVLLLLLVVMTCLYIRKRRQYKMTSSSRFLEPTASGGTPRSRGSTAMESGSVRSLQTHHFTYQELEEATDSFSGAMEIGDGGFGTVYKGHLRDGRVVAVKRLYNNSCRHVEQFLNEAAILSRLRHPNLVLFYGCTSSRSRELLLVYEYVPNGTVADHLHGHRAAERALTWPLRLGVAVEAAAALAYLQAVEPPVVHRDVKTSNILLDADFHVKVADFGLSRLFPLDVTHVSTAPQGTPGYVDPEYHQCYQLTDRSDVYSFGVVLVELISSKPAVDLTRGRSDINLAGMAINKIQQCRLEQLVDLGLGYGSDEATTKQMTLVAELAFRCLQQNGETRPPIKEVLDALTSIQGDGLGKKTDALIAPRSPDTVHAPWDSMGTVQPPVLANEHLDECTVPQYRIRSVTEICHD</sequence>
<dbReference type="FunFam" id="1.10.510.10:FF:000161">
    <property type="entry name" value="Wall-associated receptor kinase-like 20"/>
    <property type="match status" value="1"/>
</dbReference>
<dbReference type="Proteomes" id="UP000007305">
    <property type="component" value="Chromosome 6"/>
</dbReference>
<keyword evidence="13 20" id="KW-0472">Membrane</keyword>
<keyword evidence="9 18" id="KW-0547">Nucleotide-binding</keyword>
<dbReference type="GO" id="GO:0004674">
    <property type="term" value="F:protein serine/threonine kinase activity"/>
    <property type="evidence" value="ECO:0007669"/>
    <property type="project" value="UniProtKB-KW"/>
</dbReference>
<evidence type="ECO:0000256" key="16">
    <source>
        <dbReference type="ARBA" id="ARBA00047899"/>
    </source>
</evidence>
<dbReference type="GO" id="GO:0030247">
    <property type="term" value="F:polysaccharide binding"/>
    <property type="evidence" value="ECO:0007669"/>
    <property type="project" value="InterPro"/>
</dbReference>
<keyword evidence="8 21" id="KW-0732">Signal</keyword>
<dbReference type="ExpressionAtlas" id="A0A1D6MBT9">
    <property type="expression patterns" value="baseline and differential"/>
</dbReference>
<organism evidence="24 25">
    <name type="scientific">Zea mays</name>
    <name type="common">Maize</name>
    <dbReference type="NCBI Taxonomy" id="4577"/>
    <lineage>
        <taxon>Eukaryota</taxon>
        <taxon>Viridiplantae</taxon>
        <taxon>Streptophyta</taxon>
        <taxon>Embryophyta</taxon>
        <taxon>Tracheophyta</taxon>
        <taxon>Spermatophyta</taxon>
        <taxon>Magnoliopsida</taxon>
        <taxon>Liliopsida</taxon>
        <taxon>Poales</taxon>
        <taxon>Poaceae</taxon>
        <taxon>PACMAD clade</taxon>
        <taxon>Panicoideae</taxon>
        <taxon>Andropogonodae</taxon>
        <taxon>Andropogoneae</taxon>
        <taxon>Tripsacinae</taxon>
        <taxon>Zea</taxon>
    </lineage>
</organism>
<evidence type="ECO:0000256" key="11">
    <source>
        <dbReference type="ARBA" id="ARBA00022840"/>
    </source>
</evidence>
<dbReference type="Pfam" id="PF07714">
    <property type="entry name" value="PK_Tyr_Ser-Thr"/>
    <property type="match status" value="1"/>
</dbReference>
<dbReference type="PANTHER" id="PTHR46008">
    <property type="entry name" value="LEAF RUST 10 DISEASE-RESISTANCE LOCUS RECEPTOR-LIKE PROTEIN KINASE-LIKE 1.4"/>
    <property type="match status" value="1"/>
</dbReference>
<evidence type="ECO:0000256" key="1">
    <source>
        <dbReference type="ARBA" id="ARBA00004251"/>
    </source>
</evidence>
<protein>
    <recommendedName>
        <fullName evidence="2">non-specific serine/threonine protein kinase</fullName>
        <ecNumber evidence="2">2.7.11.1</ecNumber>
    </recommendedName>
</protein>
<evidence type="ECO:0000256" key="7">
    <source>
        <dbReference type="ARBA" id="ARBA00022692"/>
    </source>
</evidence>
<reference evidence="23" key="2">
    <citation type="submission" date="2015-12" db="EMBL/GenBank/DDBJ databases">
        <title>Update maize B73 reference genome by single molecule sequencing technologies.</title>
        <authorList>
            <consortium name="Maize Genome Sequencing Project"/>
            <person name="Ware D."/>
        </authorList>
    </citation>
    <scope>NUCLEOTIDE SEQUENCE</scope>
    <source>
        <tissue evidence="23">Seedling</tissue>
    </source>
</reference>
<evidence type="ECO:0000256" key="2">
    <source>
        <dbReference type="ARBA" id="ARBA00012513"/>
    </source>
</evidence>
<feature type="domain" description="Protein kinase" evidence="22">
    <location>
        <begin position="362"/>
        <end position="639"/>
    </location>
</feature>
<reference evidence="24" key="4">
    <citation type="submission" date="2021-05" db="UniProtKB">
        <authorList>
            <consortium name="EnsemblPlants"/>
        </authorList>
    </citation>
    <scope>IDENTIFICATION</scope>
    <source>
        <strain evidence="24">cv. B73</strain>
    </source>
</reference>
<evidence type="ECO:0000313" key="24">
    <source>
        <dbReference type="EnsemblPlants" id="Zm00001eb294910_P001"/>
    </source>
</evidence>
<dbReference type="InterPro" id="IPR032872">
    <property type="entry name" value="WAK_assoc_C"/>
</dbReference>
<reference evidence="24" key="3">
    <citation type="submission" date="2019-07" db="EMBL/GenBank/DDBJ databases">
        <authorList>
            <person name="Seetharam A."/>
            <person name="Woodhouse M."/>
            <person name="Cannon E."/>
        </authorList>
    </citation>
    <scope>NUCLEOTIDE SEQUENCE [LARGE SCALE GENOMIC DNA]</scope>
    <source>
        <strain evidence="24">cv. B73</strain>
    </source>
</reference>
<dbReference type="SMART" id="SM00220">
    <property type="entry name" value="S_TKc"/>
    <property type="match status" value="1"/>
</dbReference>
<evidence type="ECO:0000256" key="17">
    <source>
        <dbReference type="ARBA" id="ARBA00048679"/>
    </source>
</evidence>
<keyword evidence="3" id="KW-1003">Cell membrane</keyword>
<evidence type="ECO:0000256" key="21">
    <source>
        <dbReference type="SAM" id="SignalP"/>
    </source>
</evidence>
<dbReference type="GO" id="GO:0005886">
    <property type="term" value="C:plasma membrane"/>
    <property type="evidence" value="ECO:0000318"/>
    <property type="project" value="GO_Central"/>
</dbReference>
<evidence type="ECO:0000256" key="3">
    <source>
        <dbReference type="ARBA" id="ARBA00022475"/>
    </source>
</evidence>
<dbReference type="PaxDb" id="4577-GRMZM2G017157_P01"/>
<evidence type="ECO:0000256" key="9">
    <source>
        <dbReference type="ARBA" id="ARBA00022741"/>
    </source>
</evidence>
<feature type="chain" id="PRO_5010806965" description="non-specific serine/threonine protein kinase" evidence="21">
    <location>
        <begin position="32"/>
        <end position="699"/>
    </location>
</feature>
<comment type="subcellular location">
    <subcellularLocation>
        <location evidence="1">Cell membrane</location>
        <topology evidence="1">Single-pass type I membrane protein</topology>
    </subcellularLocation>
</comment>
<feature type="signal peptide" evidence="21">
    <location>
        <begin position="1"/>
        <end position="31"/>
    </location>
</feature>
<name>A0A1D6MBT9_MAIZE</name>
<dbReference type="GeneID" id="103630691"/>
<keyword evidence="5" id="KW-0597">Phosphoprotein</keyword>
<dbReference type="Pfam" id="PF14380">
    <property type="entry name" value="WAK_assoc"/>
    <property type="match status" value="1"/>
</dbReference>
<evidence type="ECO:0000256" key="4">
    <source>
        <dbReference type="ARBA" id="ARBA00022527"/>
    </source>
</evidence>
<dbReference type="GO" id="GO:0007166">
    <property type="term" value="P:cell surface receptor signaling pathway"/>
    <property type="evidence" value="ECO:0000318"/>
    <property type="project" value="GO_Central"/>
</dbReference>
<dbReference type="Gene3D" id="3.30.200.20">
    <property type="entry name" value="Phosphorylase Kinase, domain 1"/>
    <property type="match status" value="1"/>
</dbReference>
<dbReference type="InterPro" id="IPR008271">
    <property type="entry name" value="Ser/Thr_kinase_AS"/>
</dbReference>